<evidence type="ECO:0000256" key="1">
    <source>
        <dbReference type="ARBA" id="ARBA00007867"/>
    </source>
</evidence>
<keyword evidence="2 4" id="KW-0808">Transferase</keyword>
<dbReference type="GO" id="GO:0005829">
    <property type="term" value="C:cytosol"/>
    <property type="evidence" value="ECO:0007669"/>
    <property type="project" value="TreeGrafter"/>
</dbReference>
<feature type="binding site" evidence="4">
    <location>
        <position position="75"/>
    </location>
    <ligand>
        <name>spermidine</name>
        <dbReference type="ChEBI" id="CHEBI:57834"/>
    </ligand>
</feature>
<evidence type="ECO:0000259" key="8">
    <source>
        <dbReference type="PROSITE" id="PS51006"/>
    </source>
</evidence>
<feature type="binding site" evidence="4">
    <location>
        <begin position="150"/>
        <end position="151"/>
    </location>
    <ligand>
        <name>S-methyl-5'-thioadenosine</name>
        <dbReference type="ChEBI" id="CHEBI:17509"/>
    </ligand>
</feature>
<dbReference type="InterPro" id="IPR030374">
    <property type="entry name" value="PABS"/>
</dbReference>
<dbReference type="GO" id="GO:0004766">
    <property type="term" value="F:spermidine synthase activity"/>
    <property type="evidence" value="ECO:0007669"/>
    <property type="project" value="UniProtKB-UniRule"/>
</dbReference>
<protein>
    <recommendedName>
        <fullName evidence="4">Polyamine aminopropyltransferase</fullName>
    </recommendedName>
    <alternativeName>
        <fullName evidence="4">Putrescine aminopropyltransferase</fullName>
        <shortName evidence="4">PAPT</shortName>
    </alternativeName>
    <alternativeName>
        <fullName evidence="4">Spermidine synthase</fullName>
        <shortName evidence="4">SPDS</shortName>
        <shortName evidence="4">SPDSY</shortName>
        <ecNumber evidence="4">2.5.1.16</ecNumber>
    </alternativeName>
</protein>
<comment type="catalytic activity">
    <reaction evidence="4 7">
        <text>S-adenosyl 3-(methylsulfanyl)propylamine + putrescine = S-methyl-5'-thioadenosine + spermidine + H(+)</text>
        <dbReference type="Rhea" id="RHEA:12721"/>
        <dbReference type="ChEBI" id="CHEBI:15378"/>
        <dbReference type="ChEBI" id="CHEBI:17509"/>
        <dbReference type="ChEBI" id="CHEBI:57443"/>
        <dbReference type="ChEBI" id="CHEBI:57834"/>
        <dbReference type="ChEBI" id="CHEBI:326268"/>
        <dbReference type="EC" id="2.5.1.16"/>
    </reaction>
</comment>
<dbReference type="PROSITE" id="PS51006">
    <property type="entry name" value="PABS_2"/>
    <property type="match status" value="1"/>
</dbReference>
<comment type="caution">
    <text evidence="4">Lacks conserved residue(s) required for the propagation of feature annotation.</text>
</comment>
<dbReference type="InterPro" id="IPR035246">
    <property type="entry name" value="Spermidine_synt_N"/>
</dbReference>
<evidence type="ECO:0000313" key="9">
    <source>
        <dbReference type="EMBL" id="HGE75169.1"/>
    </source>
</evidence>
<dbReference type="Pfam" id="PF17284">
    <property type="entry name" value="Spermine_synt_N"/>
    <property type="match status" value="1"/>
</dbReference>
<feature type="binding site" evidence="4">
    <location>
        <position position="99"/>
    </location>
    <ligand>
        <name>spermidine</name>
        <dbReference type="ChEBI" id="CHEBI:57834"/>
    </ligand>
</feature>
<keyword evidence="4 7" id="KW-0745">Spermidine biosynthesis</keyword>
<organism evidence="9">
    <name type="scientific">Mesoaciditoga lauensis</name>
    <dbReference type="NCBI Taxonomy" id="1495039"/>
    <lineage>
        <taxon>Bacteria</taxon>
        <taxon>Thermotogati</taxon>
        <taxon>Thermotogota</taxon>
        <taxon>Thermotogae</taxon>
        <taxon>Mesoaciditogales</taxon>
        <taxon>Mesoaciditogaceae</taxon>
        <taxon>Mesoaciditoga</taxon>
    </lineage>
</organism>
<dbReference type="InterPro" id="IPR029063">
    <property type="entry name" value="SAM-dependent_MTases_sf"/>
</dbReference>
<feature type="domain" description="PABS" evidence="8">
    <location>
        <begin position="13"/>
        <end position="249"/>
    </location>
</feature>
<feature type="active site" description="Proton acceptor" evidence="4 5">
    <location>
        <position position="168"/>
    </location>
</feature>
<feature type="binding site" evidence="4">
    <location>
        <position position="44"/>
    </location>
    <ligand>
        <name>S-methyl-5'-thioadenosine</name>
        <dbReference type="ChEBI" id="CHEBI:17509"/>
    </ligand>
</feature>
<comment type="caution">
    <text evidence="9">The sequence shown here is derived from an EMBL/GenBank/DDBJ whole genome shotgun (WGS) entry which is preliminary data.</text>
</comment>
<evidence type="ECO:0000256" key="3">
    <source>
        <dbReference type="ARBA" id="ARBA00023115"/>
    </source>
</evidence>
<evidence type="ECO:0000256" key="5">
    <source>
        <dbReference type="PROSITE-ProRule" id="PRU00354"/>
    </source>
</evidence>
<feature type="binding site" evidence="4">
    <location>
        <position position="119"/>
    </location>
    <ligand>
        <name>S-methyl-5'-thioadenosine</name>
        <dbReference type="ChEBI" id="CHEBI:17509"/>
    </ligand>
</feature>
<dbReference type="Pfam" id="PF01564">
    <property type="entry name" value="Spermine_synth"/>
    <property type="match status" value="1"/>
</dbReference>
<dbReference type="EMBL" id="DTPE01000147">
    <property type="protein sequence ID" value="HGE75169.1"/>
    <property type="molecule type" value="Genomic_DNA"/>
</dbReference>
<reference evidence="9" key="1">
    <citation type="journal article" date="2020" name="mSystems">
        <title>Genome- and Community-Level Interaction Insights into Carbon Utilization and Element Cycling Functions of Hydrothermarchaeota in Hydrothermal Sediment.</title>
        <authorList>
            <person name="Zhou Z."/>
            <person name="Liu Y."/>
            <person name="Xu W."/>
            <person name="Pan J."/>
            <person name="Luo Z.H."/>
            <person name="Li M."/>
        </authorList>
    </citation>
    <scope>NUCLEOTIDE SEQUENCE [LARGE SCALE GENOMIC DNA]</scope>
    <source>
        <strain evidence="9">SpSt-966</strain>
    </source>
</reference>
<dbReference type="Gene3D" id="3.40.50.150">
    <property type="entry name" value="Vaccinia Virus protein VP39"/>
    <property type="match status" value="1"/>
</dbReference>
<dbReference type="PROSITE" id="PS01330">
    <property type="entry name" value="PABS_1"/>
    <property type="match status" value="1"/>
</dbReference>
<proteinExistence type="inferred from homology"/>
<dbReference type="SUPFAM" id="SSF53335">
    <property type="entry name" value="S-adenosyl-L-methionine-dependent methyltransferases"/>
    <property type="match status" value="1"/>
</dbReference>
<dbReference type="AlphaFoldDB" id="A0A7V3VSK7"/>
<dbReference type="GO" id="GO:0008295">
    <property type="term" value="P:spermidine biosynthetic process"/>
    <property type="evidence" value="ECO:0007669"/>
    <property type="project" value="UniProtKB-UniRule"/>
</dbReference>
<dbReference type="PANTHER" id="PTHR11558">
    <property type="entry name" value="SPERMIDINE/SPERMINE SYNTHASE"/>
    <property type="match status" value="1"/>
</dbReference>
<dbReference type="HAMAP" id="MF_00198">
    <property type="entry name" value="Spermidine_synth"/>
    <property type="match status" value="1"/>
</dbReference>
<sequence>MKPKVFKLSKENASFFFEEFVPGENVGRIFKVSRVDYSKQSTIQKIDVFSTPDFGKVLAMDGMIQLNERWEFTYHEMIVHVPLFAHKDPEAVLVIGGGDGGAVREVLKHRSVKRVDLVEIDPEVIKACKEFLPSTASKLIDPRVSIFNEDGKNFIARKNEEYDVIVIDSTDPYKGAGGSLFTAEFYGSCSSALKDGGILSVQAENPVYDSKEMERCFGEIKKAFPIVRPYTAFVPMYPSGFWVFAYASKTVEPSFKGEESRVKSIDGSLVYYNRKIHDSAFVLPTFLERLIG</sequence>
<dbReference type="PANTHER" id="PTHR11558:SF11">
    <property type="entry name" value="SPERMIDINE SYNTHASE"/>
    <property type="match status" value="1"/>
</dbReference>
<dbReference type="InterPro" id="IPR037163">
    <property type="entry name" value="Spermidine_synt_N_sf"/>
</dbReference>
<feature type="binding site" evidence="4">
    <location>
        <begin position="168"/>
        <end position="171"/>
    </location>
    <ligand>
        <name>spermidine</name>
        <dbReference type="ChEBI" id="CHEBI:57834"/>
    </ligand>
</feature>
<evidence type="ECO:0000256" key="4">
    <source>
        <dbReference type="HAMAP-Rule" id="MF_00198"/>
    </source>
</evidence>
<comment type="similarity">
    <text evidence="1 4 6">Belongs to the spermidine/spermine synthase family.</text>
</comment>
<comment type="pathway">
    <text evidence="4">Amine and polyamine biosynthesis; spermidine biosynthesis; spermidine from putrescine: step 1/1.</text>
</comment>
<dbReference type="Gene3D" id="2.30.140.10">
    <property type="entry name" value="Spermidine synthase, tetramerisation domain"/>
    <property type="match status" value="1"/>
</dbReference>
<comment type="function">
    <text evidence="4">Catalyzes the irreversible transfer of a propylamine group from the amino donor S-adenosylmethioninamine (decarboxy-AdoMet) to putrescine (1,4-diaminobutane) to yield spermidine.</text>
</comment>
<dbReference type="InterPro" id="IPR030373">
    <property type="entry name" value="PABS_CS"/>
</dbReference>
<gene>
    <name evidence="4" type="primary">speE</name>
    <name evidence="9" type="ORF">ENX73_03475</name>
</gene>
<dbReference type="EC" id="2.5.1.16" evidence="4"/>
<keyword evidence="3 4" id="KW-0620">Polyamine biosynthesis</keyword>
<evidence type="ECO:0000256" key="6">
    <source>
        <dbReference type="RuleBase" id="RU003836"/>
    </source>
</evidence>
<comment type="subunit">
    <text evidence="4">Homodimer or homotetramer.</text>
</comment>
<dbReference type="CDD" id="cd02440">
    <property type="entry name" value="AdoMet_MTases"/>
    <property type="match status" value="1"/>
</dbReference>
<accession>A0A7V3VSK7</accession>
<evidence type="ECO:0000256" key="2">
    <source>
        <dbReference type="ARBA" id="ARBA00022679"/>
    </source>
</evidence>
<dbReference type="NCBIfam" id="NF002010">
    <property type="entry name" value="PRK00811.1"/>
    <property type="match status" value="1"/>
</dbReference>
<name>A0A7V3VSK7_9BACT</name>
<evidence type="ECO:0000256" key="7">
    <source>
        <dbReference type="RuleBase" id="RU003837"/>
    </source>
</evidence>
<dbReference type="InterPro" id="IPR001045">
    <property type="entry name" value="Spermi_synthase"/>
</dbReference>
<dbReference type="NCBIfam" id="TIGR00417">
    <property type="entry name" value="speE"/>
    <property type="match status" value="1"/>
</dbReference>
<dbReference type="UniPathway" id="UPA00248">
    <property type="reaction ID" value="UER00314"/>
</dbReference>